<evidence type="ECO:0000313" key="1">
    <source>
        <dbReference type="EMBL" id="KAK0713470.1"/>
    </source>
</evidence>
<keyword evidence="2" id="KW-1185">Reference proteome</keyword>
<evidence type="ECO:0000313" key="2">
    <source>
        <dbReference type="Proteomes" id="UP001172101"/>
    </source>
</evidence>
<protein>
    <submittedName>
        <fullName evidence="1">Uncharacterized protein</fullName>
    </submittedName>
</protein>
<dbReference type="AlphaFoldDB" id="A0AA40ACZ0"/>
<dbReference type="RefSeq" id="XP_060294793.1">
    <property type="nucleotide sequence ID" value="XM_060446720.1"/>
</dbReference>
<accession>A0AA40ACZ0</accession>
<reference evidence="1" key="1">
    <citation type="submission" date="2023-06" db="EMBL/GenBank/DDBJ databases">
        <title>Genome-scale phylogeny and comparative genomics of the fungal order Sordariales.</title>
        <authorList>
            <consortium name="Lawrence Berkeley National Laboratory"/>
            <person name="Hensen N."/>
            <person name="Bonometti L."/>
            <person name="Westerberg I."/>
            <person name="Brannstrom I.O."/>
            <person name="Guillou S."/>
            <person name="Cros-Aarteil S."/>
            <person name="Calhoun S."/>
            <person name="Haridas S."/>
            <person name="Kuo A."/>
            <person name="Mondo S."/>
            <person name="Pangilinan J."/>
            <person name="Riley R."/>
            <person name="LaButti K."/>
            <person name="Andreopoulos B."/>
            <person name="Lipzen A."/>
            <person name="Chen C."/>
            <person name="Yanf M."/>
            <person name="Daum C."/>
            <person name="Ng V."/>
            <person name="Clum A."/>
            <person name="Steindorff A."/>
            <person name="Ohm R."/>
            <person name="Martin F."/>
            <person name="Silar P."/>
            <person name="Natvig D."/>
            <person name="Lalanne C."/>
            <person name="Gautier V."/>
            <person name="Ament-velasquez S.L."/>
            <person name="Kruys A."/>
            <person name="Hutchinson M.I."/>
            <person name="Powell A.J."/>
            <person name="Barry K."/>
            <person name="Miller A.N."/>
            <person name="Grigoriev I.V."/>
            <person name="Debuchy R."/>
            <person name="Gladieux P."/>
            <person name="Thoren M.H."/>
            <person name="Johannesson H."/>
        </authorList>
    </citation>
    <scope>NUCLEOTIDE SEQUENCE</scope>
    <source>
        <strain evidence="1">SMH2392-1A</strain>
    </source>
</reference>
<dbReference type="EMBL" id="JAUIRO010000005">
    <property type="protein sequence ID" value="KAK0713470.1"/>
    <property type="molecule type" value="Genomic_DNA"/>
</dbReference>
<comment type="caution">
    <text evidence="1">The sequence shown here is derived from an EMBL/GenBank/DDBJ whole genome shotgun (WGS) entry which is preliminary data.</text>
</comment>
<name>A0AA40ACZ0_9PEZI</name>
<dbReference type="GeneID" id="85329990"/>
<sequence length="232" mass="25142">MGVFSFNTILATSSEAACDSSWGDAHAASSSMMADPESSSYKSPMRRGALPSILLTALVALALLDRLSRWWRERGSGSRWTTLRLRVRGTGLMGGAVAATVSISKLSVLPRRWLRARRTMAYAAMTVKVSMMAQLSSGLLDPAQAHGSVASCVVVSFVHRCRTDRIGRRRKMATTALHKCSCENLSDPHRRGGVEEDAWSNWIGDDEKGNVSDATIMMLVHARAVCVVACVV</sequence>
<gene>
    <name evidence="1" type="ORF">B0T26DRAFT_782402</name>
</gene>
<organism evidence="1 2">
    <name type="scientific">Lasiosphaeria miniovina</name>
    <dbReference type="NCBI Taxonomy" id="1954250"/>
    <lineage>
        <taxon>Eukaryota</taxon>
        <taxon>Fungi</taxon>
        <taxon>Dikarya</taxon>
        <taxon>Ascomycota</taxon>
        <taxon>Pezizomycotina</taxon>
        <taxon>Sordariomycetes</taxon>
        <taxon>Sordariomycetidae</taxon>
        <taxon>Sordariales</taxon>
        <taxon>Lasiosphaeriaceae</taxon>
        <taxon>Lasiosphaeria</taxon>
    </lineage>
</organism>
<proteinExistence type="predicted"/>
<dbReference type="Proteomes" id="UP001172101">
    <property type="component" value="Unassembled WGS sequence"/>
</dbReference>